<proteinExistence type="predicted"/>
<comment type="caution">
    <text evidence="2">The sequence shown here is derived from an EMBL/GenBank/DDBJ whole genome shotgun (WGS) entry which is preliminary data.</text>
</comment>
<feature type="region of interest" description="Disordered" evidence="1">
    <location>
        <begin position="1"/>
        <end position="31"/>
    </location>
</feature>
<evidence type="ECO:0000313" key="2">
    <source>
        <dbReference type="EMBL" id="CAE7660399.1"/>
    </source>
</evidence>
<gene>
    <name evidence="2" type="ORF">SPIL2461_LOCUS17895</name>
</gene>
<accession>A0A812W2J3</accession>
<dbReference type="Proteomes" id="UP000649617">
    <property type="component" value="Unassembled WGS sequence"/>
</dbReference>
<organism evidence="2 3">
    <name type="scientific">Symbiodinium pilosum</name>
    <name type="common">Dinoflagellate</name>
    <dbReference type="NCBI Taxonomy" id="2952"/>
    <lineage>
        <taxon>Eukaryota</taxon>
        <taxon>Sar</taxon>
        <taxon>Alveolata</taxon>
        <taxon>Dinophyceae</taxon>
        <taxon>Suessiales</taxon>
        <taxon>Symbiodiniaceae</taxon>
        <taxon>Symbiodinium</taxon>
    </lineage>
</organism>
<evidence type="ECO:0000256" key="1">
    <source>
        <dbReference type="SAM" id="MobiDB-lite"/>
    </source>
</evidence>
<feature type="compositionally biased region" description="Low complexity" evidence="1">
    <location>
        <begin position="9"/>
        <end position="31"/>
    </location>
</feature>
<reference evidence="2" key="1">
    <citation type="submission" date="2021-02" db="EMBL/GenBank/DDBJ databases">
        <authorList>
            <person name="Dougan E. K."/>
            <person name="Rhodes N."/>
            <person name="Thang M."/>
            <person name="Chan C."/>
        </authorList>
    </citation>
    <scope>NUCLEOTIDE SEQUENCE</scope>
</reference>
<dbReference type="OrthoDB" id="406174at2759"/>
<name>A0A812W2J3_SYMPI</name>
<dbReference type="EMBL" id="CAJNIZ010043438">
    <property type="protein sequence ID" value="CAE7660399.1"/>
    <property type="molecule type" value="Genomic_DNA"/>
</dbReference>
<keyword evidence="3" id="KW-1185">Reference proteome</keyword>
<evidence type="ECO:0000313" key="3">
    <source>
        <dbReference type="Proteomes" id="UP000649617"/>
    </source>
</evidence>
<protein>
    <submittedName>
        <fullName evidence="2">Uncharacterized protein</fullName>
    </submittedName>
</protein>
<sequence>MQSRISIVSAGSKASSSRKSPAAGGRRSSVGRRGSQIILPVLPTVNVEEDQSKQEQAQNVKIATIAPEILTPPGKALVRSWNPQEDYFELRIWASSPLQKGPRVVLTAADAKARSTVPRRNRQWEGTVRTLARTAGNLEGAHEESWWATCSDVARHARFGLNEQLDTVLADLRRFNLEDTNDDPDLFKFCHKHSHGGFMLLDCVGKELGTPVRY</sequence>
<dbReference type="AlphaFoldDB" id="A0A812W2J3"/>